<evidence type="ECO:0000256" key="1">
    <source>
        <dbReference type="SAM" id="SignalP"/>
    </source>
</evidence>
<accession>A0A0C3DBN9</accession>
<dbReference type="EMBL" id="KN822090">
    <property type="protein sequence ID" value="KIM58105.1"/>
    <property type="molecule type" value="Genomic_DNA"/>
</dbReference>
<feature type="signal peptide" evidence="1">
    <location>
        <begin position="1"/>
        <end position="21"/>
    </location>
</feature>
<reference evidence="3" key="2">
    <citation type="submission" date="2015-01" db="EMBL/GenBank/DDBJ databases">
        <title>Evolutionary Origins and Diversification of the Mycorrhizal Mutualists.</title>
        <authorList>
            <consortium name="DOE Joint Genome Institute"/>
            <consortium name="Mycorrhizal Genomics Consortium"/>
            <person name="Kohler A."/>
            <person name="Kuo A."/>
            <person name="Nagy L.G."/>
            <person name="Floudas D."/>
            <person name="Copeland A."/>
            <person name="Barry K.W."/>
            <person name="Cichocki N."/>
            <person name="Veneault-Fourrey C."/>
            <person name="LaButti K."/>
            <person name="Lindquist E.A."/>
            <person name="Lipzen A."/>
            <person name="Lundell T."/>
            <person name="Morin E."/>
            <person name="Murat C."/>
            <person name="Riley R."/>
            <person name="Ohm R."/>
            <person name="Sun H."/>
            <person name="Tunlid A."/>
            <person name="Henrissat B."/>
            <person name="Grigoriev I.V."/>
            <person name="Hibbett D.S."/>
            <person name="Martin F."/>
        </authorList>
    </citation>
    <scope>NUCLEOTIDE SEQUENCE [LARGE SCALE GENOMIC DNA]</scope>
    <source>
        <strain evidence="3">Foug A</strain>
    </source>
</reference>
<dbReference type="HOGENOM" id="CLU_2747140_0_0_1"/>
<protein>
    <recommendedName>
        <fullName evidence="4">Secreted protein</fullName>
    </recommendedName>
</protein>
<proteinExistence type="predicted"/>
<gene>
    <name evidence="2" type="ORF">SCLCIDRAFT_1191699</name>
</gene>
<evidence type="ECO:0000313" key="3">
    <source>
        <dbReference type="Proteomes" id="UP000053989"/>
    </source>
</evidence>
<evidence type="ECO:0008006" key="4">
    <source>
        <dbReference type="Google" id="ProtNLM"/>
    </source>
</evidence>
<evidence type="ECO:0000313" key="2">
    <source>
        <dbReference type="EMBL" id="KIM58105.1"/>
    </source>
</evidence>
<dbReference type="InParanoid" id="A0A0C3DBN9"/>
<organism evidence="2 3">
    <name type="scientific">Scleroderma citrinum Foug A</name>
    <dbReference type="NCBI Taxonomy" id="1036808"/>
    <lineage>
        <taxon>Eukaryota</taxon>
        <taxon>Fungi</taxon>
        <taxon>Dikarya</taxon>
        <taxon>Basidiomycota</taxon>
        <taxon>Agaricomycotina</taxon>
        <taxon>Agaricomycetes</taxon>
        <taxon>Agaricomycetidae</taxon>
        <taxon>Boletales</taxon>
        <taxon>Sclerodermatineae</taxon>
        <taxon>Sclerodermataceae</taxon>
        <taxon>Scleroderma</taxon>
    </lineage>
</organism>
<name>A0A0C3DBN9_9AGAM</name>
<feature type="non-terminal residue" evidence="2">
    <location>
        <position position="75"/>
    </location>
</feature>
<reference evidence="2 3" key="1">
    <citation type="submission" date="2014-04" db="EMBL/GenBank/DDBJ databases">
        <authorList>
            <consortium name="DOE Joint Genome Institute"/>
            <person name="Kuo A."/>
            <person name="Kohler A."/>
            <person name="Nagy L.G."/>
            <person name="Floudas D."/>
            <person name="Copeland A."/>
            <person name="Barry K.W."/>
            <person name="Cichocki N."/>
            <person name="Veneault-Fourrey C."/>
            <person name="LaButti K."/>
            <person name="Lindquist E.A."/>
            <person name="Lipzen A."/>
            <person name="Lundell T."/>
            <person name="Morin E."/>
            <person name="Murat C."/>
            <person name="Sun H."/>
            <person name="Tunlid A."/>
            <person name="Henrissat B."/>
            <person name="Grigoriev I.V."/>
            <person name="Hibbett D.S."/>
            <person name="Martin F."/>
            <person name="Nordberg H.P."/>
            <person name="Cantor M.N."/>
            <person name="Hua S.X."/>
        </authorList>
    </citation>
    <scope>NUCLEOTIDE SEQUENCE [LARGE SCALE GENOMIC DNA]</scope>
    <source>
        <strain evidence="2 3">Foug A</strain>
    </source>
</reference>
<sequence>MLMSMFTTLLLVLSPFSPLHLVSPHSSPSSRPFAILKVLVSLPHQCSYCPTDRNHDGLYCTSPLVQPCQLHCPRA</sequence>
<keyword evidence="3" id="KW-1185">Reference proteome</keyword>
<dbReference type="AlphaFoldDB" id="A0A0C3DBN9"/>
<feature type="chain" id="PRO_5002163373" description="Secreted protein" evidence="1">
    <location>
        <begin position="22"/>
        <end position="75"/>
    </location>
</feature>
<keyword evidence="1" id="KW-0732">Signal</keyword>
<dbReference type="Proteomes" id="UP000053989">
    <property type="component" value="Unassembled WGS sequence"/>
</dbReference>